<evidence type="ECO:0000256" key="9">
    <source>
        <dbReference type="ARBA" id="ARBA00022723"/>
    </source>
</evidence>
<evidence type="ECO:0000256" key="13">
    <source>
        <dbReference type="ARBA" id="ARBA00022833"/>
    </source>
</evidence>
<comment type="similarity">
    <text evidence="4">Belongs to the peptidase C78 family. ZUFSP subfamily.</text>
</comment>
<keyword evidence="13" id="KW-0862">Zinc</keyword>
<protein>
    <recommendedName>
        <fullName evidence="7">Zinc finger-containing ubiquitin peptidase 1</fullName>
        <ecNumber evidence="6">3.4.19.12</ecNumber>
    </recommendedName>
    <alternativeName>
        <fullName evidence="17">Lys-63-specific deubiquitinase ZUFSP</fullName>
    </alternativeName>
    <alternativeName>
        <fullName evidence="16">Zinc finger with UFM1-specific peptidase domain protein</fullName>
    </alternativeName>
</protein>
<keyword evidence="10" id="KW-0677">Repeat</keyword>
<evidence type="ECO:0000313" key="24">
    <source>
        <dbReference type="RefSeq" id="XP_028984579.1"/>
    </source>
</evidence>
<keyword evidence="19" id="KW-0175">Coiled coil</keyword>
<reference evidence="23 24" key="1">
    <citation type="submission" date="2025-04" db="UniProtKB">
        <authorList>
            <consortium name="RefSeq"/>
        </authorList>
    </citation>
    <scope>IDENTIFICATION</scope>
</reference>
<dbReference type="AlphaFoldDB" id="A0A6P7KVG5"/>
<dbReference type="SMART" id="SM00355">
    <property type="entry name" value="ZnF_C2H2"/>
    <property type="match status" value="3"/>
</dbReference>
<dbReference type="GeneID" id="114842822"/>
<dbReference type="FunFam" id="3.90.70.130:FF:000002">
    <property type="entry name" value="Zinc finger containing ubiquitin peptidase 1"/>
    <property type="match status" value="1"/>
</dbReference>
<dbReference type="GO" id="GO:0005737">
    <property type="term" value="C:cytoplasm"/>
    <property type="evidence" value="ECO:0007669"/>
    <property type="project" value="UniProtKB-SubCell"/>
</dbReference>
<evidence type="ECO:0000256" key="17">
    <source>
        <dbReference type="ARBA" id="ARBA00031481"/>
    </source>
</evidence>
<evidence type="ECO:0000256" key="11">
    <source>
        <dbReference type="ARBA" id="ARBA00022771"/>
    </source>
</evidence>
<keyword evidence="22" id="KW-1185">Reference proteome</keyword>
<dbReference type="GO" id="GO:0005634">
    <property type="term" value="C:nucleus"/>
    <property type="evidence" value="ECO:0007669"/>
    <property type="project" value="UniProtKB-SubCell"/>
</dbReference>
<evidence type="ECO:0000256" key="5">
    <source>
        <dbReference type="ARBA" id="ARBA00011274"/>
    </source>
</evidence>
<evidence type="ECO:0000256" key="12">
    <source>
        <dbReference type="ARBA" id="ARBA00022801"/>
    </source>
</evidence>
<feature type="domain" description="C2H2-type" evidence="21">
    <location>
        <begin position="165"/>
        <end position="185"/>
    </location>
</feature>
<keyword evidence="15" id="KW-0539">Nucleus</keyword>
<dbReference type="OrthoDB" id="288987at2759"/>
<dbReference type="GO" id="GO:0071567">
    <property type="term" value="F:deUFMylase activity"/>
    <property type="evidence" value="ECO:0007669"/>
    <property type="project" value="UniProtKB-ARBA"/>
</dbReference>
<dbReference type="CTD" id="562478"/>
<keyword evidence="12" id="KW-0378">Hydrolase</keyword>
<proteinExistence type="inferred from homology"/>
<evidence type="ECO:0000256" key="19">
    <source>
        <dbReference type="SAM" id="Coils"/>
    </source>
</evidence>
<dbReference type="Gene3D" id="3.30.160.60">
    <property type="entry name" value="Classic Zinc Finger"/>
    <property type="match status" value="1"/>
</dbReference>
<dbReference type="GO" id="GO:0008270">
    <property type="term" value="F:zinc ion binding"/>
    <property type="evidence" value="ECO:0007669"/>
    <property type="project" value="UniProtKB-KW"/>
</dbReference>
<evidence type="ECO:0000313" key="23">
    <source>
        <dbReference type="RefSeq" id="XP_028984578.1"/>
    </source>
</evidence>
<evidence type="ECO:0000313" key="22">
    <source>
        <dbReference type="Proteomes" id="UP000515150"/>
    </source>
</evidence>
<evidence type="ECO:0000256" key="15">
    <source>
        <dbReference type="ARBA" id="ARBA00023242"/>
    </source>
</evidence>
<evidence type="ECO:0000256" key="7">
    <source>
        <dbReference type="ARBA" id="ARBA00021993"/>
    </source>
</evidence>
<keyword evidence="11" id="KW-0863">Zinc-finger</keyword>
<dbReference type="Gene3D" id="3.90.70.130">
    <property type="match status" value="1"/>
</dbReference>
<feature type="compositionally biased region" description="Polar residues" evidence="20">
    <location>
        <begin position="96"/>
        <end position="111"/>
    </location>
</feature>
<dbReference type="RefSeq" id="XP_028984579.1">
    <property type="nucleotide sequence ID" value="XM_029128746.3"/>
</dbReference>
<evidence type="ECO:0000256" key="3">
    <source>
        <dbReference type="ARBA" id="ARBA00004496"/>
    </source>
</evidence>
<feature type="region of interest" description="Disordered" evidence="20">
    <location>
        <begin position="94"/>
        <end position="124"/>
    </location>
</feature>
<evidence type="ECO:0000256" key="4">
    <source>
        <dbReference type="ARBA" id="ARBA00010469"/>
    </source>
</evidence>
<keyword evidence="8" id="KW-0963">Cytoplasm</keyword>
<evidence type="ECO:0000256" key="1">
    <source>
        <dbReference type="ARBA" id="ARBA00000707"/>
    </source>
</evidence>
<dbReference type="KEGG" id="bspl:114842822"/>
<evidence type="ECO:0000256" key="6">
    <source>
        <dbReference type="ARBA" id="ARBA00012759"/>
    </source>
</evidence>
<evidence type="ECO:0000256" key="10">
    <source>
        <dbReference type="ARBA" id="ARBA00022737"/>
    </source>
</evidence>
<evidence type="ECO:0000256" key="14">
    <source>
        <dbReference type="ARBA" id="ARBA00022990"/>
    </source>
</evidence>
<dbReference type="InterPro" id="IPR013087">
    <property type="entry name" value="Znf_C2H2_type"/>
</dbReference>
<organism evidence="22 24">
    <name type="scientific">Betta splendens</name>
    <name type="common">Siamese fighting fish</name>
    <dbReference type="NCBI Taxonomy" id="158456"/>
    <lineage>
        <taxon>Eukaryota</taxon>
        <taxon>Metazoa</taxon>
        <taxon>Chordata</taxon>
        <taxon>Craniata</taxon>
        <taxon>Vertebrata</taxon>
        <taxon>Euteleostomi</taxon>
        <taxon>Actinopterygii</taxon>
        <taxon>Neopterygii</taxon>
        <taxon>Teleostei</taxon>
        <taxon>Neoteleostei</taxon>
        <taxon>Acanthomorphata</taxon>
        <taxon>Anabantaria</taxon>
        <taxon>Anabantiformes</taxon>
        <taxon>Anabantoidei</taxon>
        <taxon>Osphronemidae</taxon>
        <taxon>Betta</taxon>
    </lineage>
</organism>
<feature type="coiled-coil region" evidence="19">
    <location>
        <begin position="201"/>
        <end position="231"/>
    </location>
</feature>
<feature type="domain" description="C2H2-type" evidence="21">
    <location>
        <begin position="4"/>
        <end position="25"/>
    </location>
</feature>
<comment type="subcellular location">
    <subcellularLocation>
        <location evidence="3">Cytoplasm</location>
    </subcellularLocation>
    <subcellularLocation>
        <location evidence="2">Nucleus</location>
    </subcellularLocation>
</comment>
<dbReference type="Proteomes" id="UP000515150">
    <property type="component" value="Chromosome 16"/>
</dbReference>
<dbReference type="Pfam" id="PF07910">
    <property type="entry name" value="Peptidase_C78"/>
    <property type="match status" value="1"/>
</dbReference>
<evidence type="ECO:0000256" key="2">
    <source>
        <dbReference type="ARBA" id="ARBA00004123"/>
    </source>
</evidence>
<dbReference type="InterPro" id="IPR012462">
    <property type="entry name" value="UFSP1/2_DUB_cat"/>
</dbReference>
<keyword evidence="9" id="KW-0479">Metal-binding</keyword>
<evidence type="ECO:0000256" key="20">
    <source>
        <dbReference type="SAM" id="MobiDB-lite"/>
    </source>
</evidence>
<evidence type="ECO:0000256" key="16">
    <source>
        <dbReference type="ARBA" id="ARBA00029662"/>
    </source>
</evidence>
<dbReference type="PROSITE" id="PS00028">
    <property type="entry name" value="ZINC_FINGER_C2H2_1"/>
    <property type="match status" value="2"/>
</dbReference>
<dbReference type="PANTHER" id="PTHR48153:SF4">
    <property type="entry name" value="UBIQUITIN CARBOXYL-TERMINAL HYDROLASE MUG105"/>
    <property type="match status" value="1"/>
</dbReference>
<comment type="function">
    <text evidence="18">Deubiquitinase with endodeubiquitinase activity that specifically interacts with and cleaves 'Lys-63'-linked long polyubiquitin chains. Shows only weak activity against 'Lys-11' and 'Lys-48'-linked chains. Plays an important role in genome stability pathways, functioning to prevent spontaneous DNA damage and also promote cellular survival in response to exogenous DNA damage. Modulates the ubiquitination status of replication protein A (RPA) complex proteins in response to replication stress.</text>
</comment>
<evidence type="ECO:0000256" key="18">
    <source>
        <dbReference type="ARBA" id="ARBA00045669"/>
    </source>
</evidence>
<gene>
    <name evidence="23 24" type="primary">zufsp</name>
</gene>
<dbReference type="EC" id="3.4.19.12" evidence="6"/>
<comment type="subunit">
    <text evidence="5">Interacts with RPA1 and RPA2.</text>
</comment>
<accession>A0A6P7KVG5</accession>
<dbReference type="GO" id="GO:0004843">
    <property type="term" value="F:cysteine-type deubiquitinase activity"/>
    <property type="evidence" value="ECO:0007669"/>
    <property type="project" value="UniProtKB-EC"/>
</dbReference>
<sequence>MLTCEICGKDVLLKEDMKTHLLLSHLENDMYCPLCSLSTVSYDELCLHISCVHPDEQYSTQTHSTSIASVTETEHPQTSQLLVGNICNTFREATPGTASGVNTDSLQPKPNSTHERESLSSGESTCNLKLGQECVRAYNNEVQMHEQTKAKWMSSPKKGERRFECPVCFAVCSGSFTLQEHVELHLDQGTAAVRPVSDLELAIQLQQEEDQKRRQKEAQQEREEFKKLQRQYGLDNRGGYSKQMERSMERAVARGRMDPLEFHCKRAEMMESLASGTDDGRTRTRGVIRALCEYYQAECRDCIHVWLSCDTDHYGSSAGDQGWGCGYRNFQMLLSSLHRIDMYSPFLQAKTAPSIPHVQCMIEEAWRKGLDPQGASHFNSQLQGTRAWIGATEIFSLLTSLEIHARIIDFHQPTGPGDTHPRLFDWVKEYFSQSSNSGKLPPRLIQTSLPPLYLQHQGHSCSIIGLEQRKNGHLCLLVLDPGSSVSDTRKLLSKDISRAMSNIRRFPSSLKHKQYQVVAVQGLLSAEGKKISILKSRTLQAERIP</sequence>
<name>A0A6P7KVG5_BETSP</name>
<dbReference type="PANTHER" id="PTHR48153">
    <property type="entry name" value="UFM1-SPECIFIC PROTEASE 2"/>
    <property type="match status" value="1"/>
</dbReference>
<evidence type="ECO:0000256" key="8">
    <source>
        <dbReference type="ARBA" id="ARBA00022490"/>
    </source>
</evidence>
<keyword evidence="14" id="KW-0007">Acetylation</keyword>
<dbReference type="RefSeq" id="XP_028984578.1">
    <property type="nucleotide sequence ID" value="XM_029128745.3"/>
</dbReference>
<evidence type="ECO:0000259" key="21">
    <source>
        <dbReference type="PROSITE" id="PS00028"/>
    </source>
</evidence>
<comment type="catalytic activity">
    <reaction evidence="1">
        <text>Thiol-dependent hydrolysis of ester, thioester, amide, peptide and isopeptide bonds formed by the C-terminal Gly of ubiquitin (a 76-residue protein attached to proteins as an intracellular targeting signal).</text>
        <dbReference type="EC" id="3.4.19.12"/>
    </reaction>
</comment>